<keyword evidence="4" id="KW-1185">Reference proteome</keyword>
<gene>
    <name evidence="3" type="primary">clpC</name>
    <name evidence="3" type="ORF">DWB77_01325</name>
</gene>
<evidence type="ECO:0000259" key="2">
    <source>
        <dbReference type="PROSITE" id="PS51903"/>
    </source>
</evidence>
<dbReference type="Pfam" id="PF02861">
    <property type="entry name" value="Clp_N"/>
    <property type="match status" value="2"/>
</dbReference>
<dbReference type="InterPro" id="IPR004176">
    <property type="entry name" value="Clp_R_N"/>
</dbReference>
<dbReference type="OrthoDB" id="3628183at2"/>
<feature type="domain" description="Clp R" evidence="2">
    <location>
        <begin position="2"/>
        <end position="180"/>
    </location>
</feature>
<accession>A0A387H5Z9</accession>
<dbReference type="PANTHER" id="PTHR47016:SF5">
    <property type="entry name" value="CLP DOMAIN SUPERFAMILY PROTEIN"/>
    <property type="match status" value="1"/>
</dbReference>
<sequence length="182" mass="19072">MFEFFTERAKQAIVASQDEAIALGHDFIGTEHILLGLAATEDSTAREALMARGVEVERLRAETVRILEAAGVASTGGRPAKDALASIGIDVEEIKRQADTAFGPGAFQYPRPAYTPRAKKVLEATLGEARALGHERFGTEHMLLGLLAAGDGGRGAEVLAALAVDPAGLREEVLARVAPGAA</sequence>
<dbReference type="KEGG" id="shun:DWB77_01325"/>
<keyword evidence="1" id="KW-0677">Repeat</keyword>
<evidence type="ECO:0000313" key="3">
    <source>
        <dbReference type="EMBL" id="AYG79215.1"/>
    </source>
</evidence>
<proteinExistence type="predicted"/>
<dbReference type="SUPFAM" id="SSF81923">
    <property type="entry name" value="Double Clp-N motif"/>
    <property type="match status" value="2"/>
</dbReference>
<dbReference type="AlphaFoldDB" id="A0A387H5Z9"/>
<dbReference type="PANTHER" id="PTHR47016">
    <property type="entry name" value="ATP-DEPENDENT CLP PROTEASE ATP-BINDING SUBUNIT CLPT1, CHLOROPLASTIC"/>
    <property type="match status" value="1"/>
</dbReference>
<dbReference type="InterPro" id="IPR036628">
    <property type="entry name" value="Clp_N_dom_sf"/>
</dbReference>
<protein>
    <submittedName>
        <fullName evidence="3">Negative regulator of genetic competence ClpC/MecB</fullName>
    </submittedName>
</protein>
<evidence type="ECO:0000256" key="1">
    <source>
        <dbReference type="PROSITE-ProRule" id="PRU01251"/>
    </source>
</evidence>
<evidence type="ECO:0000313" key="4">
    <source>
        <dbReference type="Proteomes" id="UP000271554"/>
    </source>
</evidence>
<reference evidence="3 4" key="1">
    <citation type="submission" date="2018-10" db="EMBL/GenBank/DDBJ databases">
        <title>Relationship between Morphology and Antimicrobial Activity in Streptomyces.</title>
        <authorList>
            <person name="Kang H.J."/>
            <person name="Kim S.B."/>
        </authorList>
    </citation>
    <scope>NUCLEOTIDE SEQUENCE [LARGE SCALE GENOMIC DNA]</scope>
    <source>
        <strain evidence="3 4">BH38</strain>
    </source>
</reference>
<dbReference type="PROSITE" id="PS51903">
    <property type="entry name" value="CLP_R"/>
    <property type="match status" value="1"/>
</dbReference>
<dbReference type="InterPro" id="IPR044217">
    <property type="entry name" value="CLPT1/2"/>
</dbReference>
<organism evidence="3 4">
    <name type="scientific">Streptomyces hundungensis</name>
    <dbReference type="NCBI Taxonomy" id="1077946"/>
    <lineage>
        <taxon>Bacteria</taxon>
        <taxon>Bacillati</taxon>
        <taxon>Actinomycetota</taxon>
        <taxon>Actinomycetes</taxon>
        <taxon>Kitasatosporales</taxon>
        <taxon>Streptomycetaceae</taxon>
        <taxon>Streptomyces</taxon>
    </lineage>
</organism>
<dbReference type="Gene3D" id="1.10.1780.10">
    <property type="entry name" value="Clp, N-terminal domain"/>
    <property type="match status" value="2"/>
</dbReference>
<dbReference type="Proteomes" id="UP000271554">
    <property type="component" value="Chromosome"/>
</dbReference>
<dbReference type="EMBL" id="CP032698">
    <property type="protein sequence ID" value="AYG79215.1"/>
    <property type="molecule type" value="Genomic_DNA"/>
</dbReference>
<name>A0A387H5Z9_9ACTN</name>
<dbReference type="RefSeq" id="WP_120727451.1">
    <property type="nucleotide sequence ID" value="NZ_CP032698.1"/>
</dbReference>